<sequence>MKLEIFRGDVVVSSIPLNANCTYSHILMGEHKITCNDVEVTDVLDIQLGDYISYEGNRFYINTVPAYTKYHAHKHVYSITFESLAYRLYDKKLMQNGEFITDFFGDARLYLQLIVNNINEIDSGWEIGEVAETSEKHIEFGDKPSCRGALTLVAEQFKLEYYLTGKVIHMVKSAGAVTSLVFSQGRGKGLYTFNMTSRNDANIVTRVYGFGGDKNIPADYRLNAAQIPASRIRIAPGYLEMNTDLYGVKEGIYQNDEIFPRRTGKLTGAGDVGNNLFFVTDSTLEFNINDHLLEGLDATVEFKTGDLAGYGFTISRYDHSTRTFALNVDKNQVDYPIPNTRGRQLPKTGDSYTLVNIRMPQEYVESAEAEILAETQQYIETNSRPLMVFTLNLDEKYVKEQGIRLQPGDRVTVQEPKLGIDTLIRTTAVSWPLLNRNKIQATIADYIPYTRQERLIVDTIENKRETIIVDRINAERARRTAAELRQLRGLIKDPDDYFDVTGIKPGTIETLYLAVGAKSQNFGLDGVTINVNANADPNSIYISSGRLIHYEIEIEGLGYIWQIEEKYVTGLDPAKAYYLAARVERTALRGTWSITEDFKATESEPGVWYFNLGIVYPVKDGYRNFDLTKGMTTIVGDTITTGTVRSIDKVNYFNLNNGTFNLGSGDTGIDYGVTKEGQLTIKKAVMAEKVMVGSGGQVNAYISGVSDNGPQSVRISAGANGEFRVLDNGQIFAVNADIAGKITARTGSIGNFDIEEGSLYNDDGEANIILKSNDGVEARIGSNANFDLPANVRDQYRQAARFTNNRDNPNQDNYSVVASASGGRYNIAIAAYGATLYGGPIVFNHEVIRNDSGMVFPTTSSYTATNQVAFIVYSLNSNGTINLPPNPMPGQQIEIRRTTNINLTINGNGKQILNDTNAVINSIPGANYYHRFVFSGTYWMRNR</sequence>
<evidence type="ECO:0000313" key="1">
    <source>
        <dbReference type="EMBL" id="TXK52395.1"/>
    </source>
</evidence>
<organism evidence="1 2">
    <name type="scientific">Pontibacter qinzhouensis</name>
    <dbReference type="NCBI Taxonomy" id="2603253"/>
    <lineage>
        <taxon>Bacteria</taxon>
        <taxon>Pseudomonadati</taxon>
        <taxon>Bacteroidota</taxon>
        <taxon>Cytophagia</taxon>
        <taxon>Cytophagales</taxon>
        <taxon>Hymenobacteraceae</taxon>
        <taxon>Pontibacter</taxon>
    </lineage>
</organism>
<comment type="caution">
    <text evidence="1">The sequence shown here is derived from an EMBL/GenBank/DDBJ whole genome shotgun (WGS) entry which is preliminary data.</text>
</comment>
<evidence type="ECO:0008006" key="3">
    <source>
        <dbReference type="Google" id="ProtNLM"/>
    </source>
</evidence>
<name>A0A5C8KFC0_9BACT</name>
<dbReference type="Proteomes" id="UP000321926">
    <property type="component" value="Unassembled WGS sequence"/>
</dbReference>
<dbReference type="OrthoDB" id="1031347at2"/>
<dbReference type="AlphaFoldDB" id="A0A5C8KFC0"/>
<evidence type="ECO:0000313" key="2">
    <source>
        <dbReference type="Proteomes" id="UP000321926"/>
    </source>
</evidence>
<keyword evidence="2" id="KW-1185">Reference proteome</keyword>
<accession>A0A5C8KFC0</accession>
<reference evidence="1 2" key="1">
    <citation type="submission" date="2019-08" db="EMBL/GenBank/DDBJ databases">
        <authorList>
            <person name="Shi S."/>
        </authorList>
    </citation>
    <scope>NUCLEOTIDE SEQUENCE [LARGE SCALE GENOMIC DNA]</scope>
    <source>
        <strain evidence="1 2">GY10130</strain>
    </source>
</reference>
<dbReference type="EMBL" id="VRTY01000003">
    <property type="protein sequence ID" value="TXK52395.1"/>
    <property type="molecule type" value="Genomic_DNA"/>
</dbReference>
<protein>
    <recommendedName>
        <fullName evidence="3">Prophage tail endopeptidase domain-containing protein</fullName>
    </recommendedName>
</protein>
<dbReference type="RefSeq" id="WP_147919967.1">
    <property type="nucleotide sequence ID" value="NZ_VRTY01000003.1"/>
</dbReference>
<proteinExistence type="predicted"/>
<gene>
    <name evidence="1" type="ORF">FVR03_01375</name>
</gene>